<comment type="pathway">
    <text evidence="1">Cofactor biosynthesis; molybdopterin biosynthesis.</text>
</comment>
<dbReference type="Gene3D" id="3.90.1170.40">
    <property type="entry name" value="Molybdopterin biosynthesis MoaE subunit"/>
    <property type="match status" value="1"/>
</dbReference>
<evidence type="ECO:0000256" key="2">
    <source>
        <dbReference type="ARBA" id="ARBA00005426"/>
    </source>
</evidence>
<evidence type="ECO:0000256" key="10">
    <source>
        <dbReference type="ARBA" id="ARBA00030781"/>
    </source>
</evidence>
<protein>
    <recommendedName>
        <fullName evidence="4">Molybdopterin synthase catalytic subunit</fullName>
        <ecNumber evidence="3">2.8.1.12</ecNumber>
    </recommendedName>
    <alternativeName>
        <fullName evidence="10">MPT synthase subunit 2</fullName>
    </alternativeName>
    <alternativeName>
        <fullName evidence="8">Molybdenum cofactor biosynthesis protein E</fullName>
    </alternativeName>
    <alternativeName>
        <fullName evidence="9">Molybdopterin-converting factor large subunit</fullName>
    </alternativeName>
    <alternativeName>
        <fullName evidence="11">Molybdopterin-converting factor subunit 2</fullName>
    </alternativeName>
</protein>
<dbReference type="NCBIfam" id="NF007959">
    <property type="entry name" value="PRK10678.1"/>
    <property type="match status" value="1"/>
</dbReference>
<dbReference type="PANTHER" id="PTHR23404">
    <property type="entry name" value="MOLYBDOPTERIN SYNTHASE RELATED"/>
    <property type="match status" value="1"/>
</dbReference>
<organism evidence="13 14">
    <name type="scientific">Reinekea marinisedimentorum</name>
    <dbReference type="NCBI Taxonomy" id="230495"/>
    <lineage>
        <taxon>Bacteria</taxon>
        <taxon>Pseudomonadati</taxon>
        <taxon>Pseudomonadota</taxon>
        <taxon>Gammaproteobacteria</taxon>
        <taxon>Oceanospirillales</taxon>
        <taxon>Saccharospirillaceae</taxon>
        <taxon>Reinekea</taxon>
    </lineage>
</organism>
<evidence type="ECO:0000313" key="13">
    <source>
        <dbReference type="EMBL" id="TCS40177.1"/>
    </source>
</evidence>
<comment type="similarity">
    <text evidence="2">Belongs to the MoaE family.</text>
</comment>
<evidence type="ECO:0000256" key="11">
    <source>
        <dbReference type="ARBA" id="ARBA00032474"/>
    </source>
</evidence>
<dbReference type="EC" id="2.8.1.12" evidence="3"/>
<accession>A0A4R3I5V9</accession>
<sequence>MDFINIQNEDFNVQQQYDALSQSNTRDGAVVLFVGRVRDFNEGEQVTEMVLEHYPGMAEKCLEDIVAKARERWDINRVRVIHRVGLLSQSDQIVLVGTSSPHRGSAFAAAEFIMDYLKTDAPFWKKEISDQGERWVEARNSDETQKKRWQ</sequence>
<keyword evidence="14" id="KW-1185">Reference proteome</keyword>
<dbReference type="Proteomes" id="UP000295793">
    <property type="component" value="Unassembled WGS sequence"/>
</dbReference>
<dbReference type="Pfam" id="PF02391">
    <property type="entry name" value="MoaE"/>
    <property type="match status" value="1"/>
</dbReference>
<dbReference type="OrthoDB" id="9803224at2"/>
<dbReference type="SUPFAM" id="SSF54690">
    <property type="entry name" value="Molybdopterin synthase subunit MoaE"/>
    <property type="match status" value="1"/>
</dbReference>
<evidence type="ECO:0000256" key="8">
    <source>
        <dbReference type="ARBA" id="ARBA00029745"/>
    </source>
</evidence>
<evidence type="ECO:0000256" key="3">
    <source>
        <dbReference type="ARBA" id="ARBA00011950"/>
    </source>
</evidence>
<dbReference type="EMBL" id="SLZR01000010">
    <property type="protein sequence ID" value="TCS40177.1"/>
    <property type="molecule type" value="Genomic_DNA"/>
</dbReference>
<evidence type="ECO:0000256" key="9">
    <source>
        <dbReference type="ARBA" id="ARBA00030407"/>
    </source>
</evidence>
<evidence type="ECO:0000256" key="4">
    <source>
        <dbReference type="ARBA" id="ARBA00013858"/>
    </source>
</evidence>
<dbReference type="InterPro" id="IPR036563">
    <property type="entry name" value="MoaE_sf"/>
</dbReference>
<keyword evidence="6" id="KW-0501">Molybdenum cofactor biosynthesis</keyword>
<dbReference type="AlphaFoldDB" id="A0A4R3I5V9"/>
<comment type="catalytic activity">
    <reaction evidence="12">
        <text>2 [molybdopterin-synthase sulfur-carrier protein]-C-terminal-Gly-aminoethanethioate + cyclic pyranopterin phosphate + H2O = molybdopterin + 2 [molybdopterin-synthase sulfur-carrier protein]-C-terminal Gly-Gly + 2 H(+)</text>
        <dbReference type="Rhea" id="RHEA:26333"/>
        <dbReference type="Rhea" id="RHEA-COMP:12202"/>
        <dbReference type="Rhea" id="RHEA-COMP:19907"/>
        <dbReference type="ChEBI" id="CHEBI:15377"/>
        <dbReference type="ChEBI" id="CHEBI:15378"/>
        <dbReference type="ChEBI" id="CHEBI:58698"/>
        <dbReference type="ChEBI" id="CHEBI:59648"/>
        <dbReference type="ChEBI" id="CHEBI:90778"/>
        <dbReference type="ChEBI" id="CHEBI:232372"/>
        <dbReference type="EC" id="2.8.1.12"/>
    </reaction>
</comment>
<evidence type="ECO:0000256" key="6">
    <source>
        <dbReference type="ARBA" id="ARBA00023150"/>
    </source>
</evidence>
<evidence type="ECO:0000256" key="1">
    <source>
        <dbReference type="ARBA" id="ARBA00005046"/>
    </source>
</evidence>
<reference evidence="13 14" key="1">
    <citation type="submission" date="2019-03" db="EMBL/GenBank/DDBJ databases">
        <title>Genomic Encyclopedia of Archaeal and Bacterial Type Strains, Phase II (KMG-II): from individual species to whole genera.</title>
        <authorList>
            <person name="Goeker M."/>
        </authorList>
    </citation>
    <scope>NUCLEOTIDE SEQUENCE [LARGE SCALE GENOMIC DNA]</scope>
    <source>
        <strain evidence="13 14">DSM 15388</strain>
    </source>
</reference>
<dbReference type="GO" id="GO:0006777">
    <property type="term" value="P:Mo-molybdopterin cofactor biosynthetic process"/>
    <property type="evidence" value="ECO:0007669"/>
    <property type="project" value="UniProtKB-KW"/>
</dbReference>
<evidence type="ECO:0000313" key="14">
    <source>
        <dbReference type="Proteomes" id="UP000295793"/>
    </source>
</evidence>
<keyword evidence="5" id="KW-0808">Transferase</keyword>
<dbReference type="CDD" id="cd00756">
    <property type="entry name" value="MoaE"/>
    <property type="match status" value="1"/>
</dbReference>
<name>A0A4R3I5V9_9GAMM</name>
<evidence type="ECO:0000256" key="5">
    <source>
        <dbReference type="ARBA" id="ARBA00022679"/>
    </source>
</evidence>
<comment type="subunit">
    <text evidence="7">Heterotetramer of 2 MoaD subunits and 2 MoaE subunits. Also stable as homodimer. The enzyme changes between these two forms during catalysis.</text>
</comment>
<dbReference type="RefSeq" id="WP_132702072.1">
    <property type="nucleotide sequence ID" value="NZ_SLZR01000010.1"/>
</dbReference>
<dbReference type="GO" id="GO:0030366">
    <property type="term" value="F:molybdopterin synthase activity"/>
    <property type="evidence" value="ECO:0007669"/>
    <property type="project" value="UniProtKB-EC"/>
</dbReference>
<evidence type="ECO:0000256" key="7">
    <source>
        <dbReference type="ARBA" id="ARBA00026066"/>
    </source>
</evidence>
<dbReference type="UniPathway" id="UPA00344"/>
<dbReference type="FunFam" id="3.90.1170.40:FF:000001">
    <property type="entry name" value="Molybdopterin synthase catalytic subunit MoaE"/>
    <property type="match status" value="1"/>
</dbReference>
<evidence type="ECO:0000256" key="12">
    <source>
        <dbReference type="ARBA" id="ARBA00049878"/>
    </source>
</evidence>
<dbReference type="InterPro" id="IPR003448">
    <property type="entry name" value="Mopterin_biosynth_MoaE"/>
</dbReference>
<gene>
    <name evidence="13" type="ORF">BCF53_11099</name>
</gene>
<proteinExistence type="inferred from homology"/>
<comment type="caution">
    <text evidence="13">The sequence shown here is derived from an EMBL/GenBank/DDBJ whole genome shotgun (WGS) entry which is preliminary data.</text>
</comment>